<dbReference type="SUPFAM" id="SSF46785">
    <property type="entry name" value="Winged helix' DNA-binding domain"/>
    <property type="match status" value="1"/>
</dbReference>
<dbReference type="InterPro" id="IPR055767">
    <property type="entry name" value="DUF7343"/>
</dbReference>
<dbReference type="AlphaFoldDB" id="A0A8U0HS40"/>
<organism evidence="3 4">
    <name type="scientific">Halorussus limi</name>
    <dbReference type="NCBI Taxonomy" id="2938695"/>
    <lineage>
        <taxon>Archaea</taxon>
        <taxon>Methanobacteriati</taxon>
        <taxon>Methanobacteriota</taxon>
        <taxon>Stenosarchaea group</taxon>
        <taxon>Halobacteria</taxon>
        <taxon>Halobacteriales</taxon>
        <taxon>Haladaptataceae</taxon>
        <taxon>Halorussus</taxon>
    </lineage>
</organism>
<dbReference type="InterPro" id="IPR036390">
    <property type="entry name" value="WH_DNA-bd_sf"/>
</dbReference>
<evidence type="ECO:0000259" key="2">
    <source>
        <dbReference type="Pfam" id="PF24034"/>
    </source>
</evidence>
<evidence type="ECO:0000313" key="3">
    <source>
        <dbReference type="EMBL" id="UPV73678.1"/>
    </source>
</evidence>
<dbReference type="GeneID" id="72186365"/>
<dbReference type="Gene3D" id="1.10.10.10">
    <property type="entry name" value="Winged helix-like DNA-binding domain superfamily/Winged helix DNA-binding domain"/>
    <property type="match status" value="1"/>
</dbReference>
<sequence>MNIDTSDKRQLDQSSNVLLLAPLTPTGNRACLELLASTTKPDEANVAAVTYTPPPETWISDWTAHVGDLPAELAFIHANTVETDEGPAGNEVPPNVSVARVDPNQPMDIIAPLSEQLTRWEGNGNQTLVSVQTLTVLLEYVDFDTAFRYLHILTHRVQAANAIGFYHMDPDIHDEETINTLKTLFDAVVEVSDDGEEWSVAETYGDRSATSDHAQSHDTDVSVPDSDGGLFTSVLSSVSNLFSGADGTDRSAATTDSPETTAGSDTVESTPSDDQSARESNVEQFPEEAMLTDEDRIRELLTRYGGRMKQADVTEETDWSKSTVSRKLSKMEEKGLITRVQVGRGNLVFLSGYEPETAKSPFEQETTDR</sequence>
<accession>A0A8U0HS40</accession>
<dbReference type="Pfam" id="PF24034">
    <property type="entry name" value="DUF7343"/>
    <property type="match status" value="1"/>
</dbReference>
<dbReference type="Pfam" id="PF24336">
    <property type="entry name" value="DUF7504"/>
    <property type="match status" value="1"/>
</dbReference>
<evidence type="ECO:0000256" key="1">
    <source>
        <dbReference type="SAM" id="MobiDB-lite"/>
    </source>
</evidence>
<protein>
    <submittedName>
        <fullName evidence="3">Helix-turn-helix domain-containing protein</fullName>
    </submittedName>
</protein>
<dbReference type="InterPro" id="IPR036388">
    <property type="entry name" value="WH-like_DNA-bd_sf"/>
</dbReference>
<evidence type="ECO:0000313" key="4">
    <source>
        <dbReference type="Proteomes" id="UP000830729"/>
    </source>
</evidence>
<keyword evidence="4" id="KW-1185">Reference proteome</keyword>
<dbReference type="Proteomes" id="UP000830729">
    <property type="component" value="Chromosome"/>
</dbReference>
<feature type="region of interest" description="Disordered" evidence="1">
    <location>
        <begin position="245"/>
        <end position="285"/>
    </location>
</feature>
<feature type="compositionally biased region" description="Polar residues" evidence="1">
    <location>
        <begin position="251"/>
        <end position="274"/>
    </location>
</feature>
<feature type="domain" description="DUF7343" evidence="2">
    <location>
        <begin position="290"/>
        <end position="350"/>
    </location>
</feature>
<reference evidence="3 4" key="1">
    <citation type="submission" date="2022-04" db="EMBL/GenBank/DDBJ databases">
        <title>Diverse halophilic archaea isolated from saline environments.</title>
        <authorList>
            <person name="Cui H.-L."/>
        </authorList>
    </citation>
    <scope>NUCLEOTIDE SEQUENCE [LARGE SCALE GENOMIC DNA]</scope>
    <source>
        <strain evidence="3 4">XZYJT49</strain>
    </source>
</reference>
<dbReference type="EMBL" id="CP096659">
    <property type="protein sequence ID" value="UPV73678.1"/>
    <property type="molecule type" value="Genomic_DNA"/>
</dbReference>
<gene>
    <name evidence="3" type="ORF">M0R89_14160</name>
</gene>
<dbReference type="CDD" id="cd00090">
    <property type="entry name" value="HTH_ARSR"/>
    <property type="match status" value="1"/>
</dbReference>
<proteinExistence type="predicted"/>
<dbReference type="InterPro" id="IPR011991">
    <property type="entry name" value="ArsR-like_HTH"/>
</dbReference>
<name>A0A8U0HS40_9EURY</name>
<feature type="region of interest" description="Disordered" evidence="1">
    <location>
        <begin position="206"/>
        <end position="225"/>
    </location>
</feature>
<dbReference type="RefSeq" id="WP_248649730.1">
    <property type="nucleotide sequence ID" value="NZ_CP096659.1"/>
</dbReference>
<dbReference type="InterPro" id="IPR055927">
    <property type="entry name" value="DUF7504"/>
</dbReference>
<dbReference type="KEGG" id="halx:M0R89_14160"/>